<dbReference type="AlphaFoldDB" id="A0A6C0IC41"/>
<evidence type="ECO:0008006" key="2">
    <source>
        <dbReference type="Google" id="ProtNLM"/>
    </source>
</evidence>
<proteinExistence type="predicted"/>
<protein>
    <recommendedName>
        <fullName evidence="2">Sugar O-methyltransferase</fullName>
    </recommendedName>
</protein>
<organism evidence="1">
    <name type="scientific">viral metagenome</name>
    <dbReference type="NCBI Taxonomy" id="1070528"/>
    <lineage>
        <taxon>unclassified sequences</taxon>
        <taxon>metagenomes</taxon>
        <taxon>organismal metagenomes</taxon>
    </lineage>
</organism>
<dbReference type="EMBL" id="MN740152">
    <property type="protein sequence ID" value="QHT90140.1"/>
    <property type="molecule type" value="Genomic_DNA"/>
</dbReference>
<accession>A0A6C0IC41</accession>
<sequence length="253" mass="29851">MTDIIINYNPYVECIADNLKVYPLEWSFKSDQKYTYMLEHVSGEQGYTYLNYIKTEFSEFYLLNKNKLIEFSRTNDFIGKPNKVIFEDFCECSPTNIRYIYHALLALKNTSNKYENGIDIVEIGGGYGGLCYFIYKLAELQNIKINSYVMFDLPIIINLQKLYLSYLGIRINTYLLSDKFILNNNSYFISTYAFTELPYMLRKEYEDKVISYCNHGFVLWNFIGNVYNFTKNGILTIEEERPQTGQNNLFVSY</sequence>
<evidence type="ECO:0000313" key="1">
    <source>
        <dbReference type="EMBL" id="QHT90140.1"/>
    </source>
</evidence>
<reference evidence="1" key="1">
    <citation type="journal article" date="2020" name="Nature">
        <title>Giant virus diversity and host interactions through global metagenomics.</title>
        <authorList>
            <person name="Schulz F."/>
            <person name="Roux S."/>
            <person name="Paez-Espino D."/>
            <person name="Jungbluth S."/>
            <person name="Walsh D.A."/>
            <person name="Denef V.J."/>
            <person name="McMahon K.D."/>
            <person name="Konstantinidis K.T."/>
            <person name="Eloe-Fadrosh E.A."/>
            <person name="Kyrpides N.C."/>
            <person name="Woyke T."/>
        </authorList>
    </citation>
    <scope>NUCLEOTIDE SEQUENCE</scope>
    <source>
        <strain evidence="1">GVMAG-M-3300023184-62</strain>
    </source>
</reference>
<name>A0A6C0IC41_9ZZZZ</name>